<dbReference type="EMBL" id="JAHUTJ010074250">
    <property type="protein sequence ID" value="MED6293198.1"/>
    <property type="molecule type" value="Genomic_DNA"/>
</dbReference>
<proteinExistence type="predicted"/>
<evidence type="ECO:0000313" key="17">
    <source>
        <dbReference type="Proteomes" id="UP001352852"/>
    </source>
</evidence>
<reference evidence="16 17" key="1">
    <citation type="submission" date="2021-06" db="EMBL/GenBank/DDBJ databases">
        <authorList>
            <person name="Palmer J.M."/>
        </authorList>
    </citation>
    <scope>NUCLEOTIDE SEQUENCE [LARGE SCALE GENOMIC DNA]</scope>
    <source>
        <strain evidence="16 17">CL_MEX2019</strain>
        <tissue evidence="16">Muscle</tissue>
    </source>
</reference>
<evidence type="ECO:0000259" key="14">
    <source>
        <dbReference type="PROSITE" id="PS50026"/>
    </source>
</evidence>
<dbReference type="SMART" id="SM00282">
    <property type="entry name" value="LamG"/>
    <property type="match status" value="2"/>
</dbReference>
<dbReference type="CDD" id="cd11304">
    <property type="entry name" value="Cadherin_repeat"/>
    <property type="match status" value="8"/>
</dbReference>
<feature type="disulfide bond" evidence="11">
    <location>
        <begin position="832"/>
        <end position="841"/>
    </location>
</feature>
<feature type="disulfide bond" evidence="11">
    <location>
        <begin position="811"/>
        <end position="821"/>
    </location>
</feature>
<dbReference type="Pfam" id="PF00008">
    <property type="entry name" value="EGF"/>
    <property type="match status" value="2"/>
</dbReference>
<keyword evidence="2 12" id="KW-0812">Transmembrane</keyword>
<evidence type="ECO:0000256" key="8">
    <source>
        <dbReference type="ARBA" id="ARBA00023157"/>
    </source>
</evidence>
<evidence type="ECO:0000256" key="1">
    <source>
        <dbReference type="ARBA" id="ARBA00004370"/>
    </source>
</evidence>
<evidence type="ECO:0000256" key="12">
    <source>
        <dbReference type="SAM" id="Phobius"/>
    </source>
</evidence>
<dbReference type="Proteomes" id="UP001352852">
    <property type="component" value="Unassembled WGS sequence"/>
</dbReference>
<dbReference type="PRINTS" id="PR00205">
    <property type="entry name" value="CADHERIN"/>
</dbReference>
<evidence type="ECO:0000256" key="7">
    <source>
        <dbReference type="ARBA" id="ARBA00023136"/>
    </source>
</evidence>
<dbReference type="Pfam" id="PF00028">
    <property type="entry name" value="Cadherin"/>
    <property type="match status" value="6"/>
</dbReference>
<organism evidence="16 17">
    <name type="scientific">Characodon lateralis</name>
    <dbReference type="NCBI Taxonomy" id="208331"/>
    <lineage>
        <taxon>Eukaryota</taxon>
        <taxon>Metazoa</taxon>
        <taxon>Chordata</taxon>
        <taxon>Craniata</taxon>
        <taxon>Vertebrata</taxon>
        <taxon>Euteleostomi</taxon>
        <taxon>Actinopterygii</taxon>
        <taxon>Neopterygii</taxon>
        <taxon>Teleostei</taxon>
        <taxon>Neoteleostei</taxon>
        <taxon>Acanthomorphata</taxon>
        <taxon>Ovalentaria</taxon>
        <taxon>Atherinomorphae</taxon>
        <taxon>Cyprinodontiformes</taxon>
        <taxon>Goodeidae</taxon>
        <taxon>Characodon</taxon>
    </lineage>
</organism>
<dbReference type="Gene3D" id="2.60.40.60">
    <property type="entry name" value="Cadherins"/>
    <property type="match status" value="8"/>
</dbReference>
<evidence type="ECO:0000313" key="16">
    <source>
        <dbReference type="EMBL" id="MED6293198.1"/>
    </source>
</evidence>
<feature type="domain" description="Cadherin" evidence="15">
    <location>
        <begin position="4"/>
        <end position="103"/>
    </location>
</feature>
<dbReference type="PROSITE" id="PS00010">
    <property type="entry name" value="ASX_HYDROXYL"/>
    <property type="match status" value="2"/>
</dbReference>
<dbReference type="PROSITE" id="PS50025">
    <property type="entry name" value="LAM_G_DOMAIN"/>
    <property type="match status" value="2"/>
</dbReference>
<evidence type="ECO:0000256" key="9">
    <source>
        <dbReference type="ARBA" id="ARBA00023180"/>
    </source>
</evidence>
<keyword evidence="5" id="KW-0130">Cell adhesion</keyword>
<dbReference type="InterPro" id="IPR002126">
    <property type="entry name" value="Cadherin-like_dom"/>
</dbReference>
<feature type="domain" description="Cadherin" evidence="15">
    <location>
        <begin position="416"/>
        <end position="520"/>
    </location>
</feature>
<evidence type="ECO:0000256" key="10">
    <source>
        <dbReference type="PROSITE-ProRule" id="PRU00043"/>
    </source>
</evidence>
<dbReference type="InterPro" id="IPR000742">
    <property type="entry name" value="EGF"/>
</dbReference>
<dbReference type="Gene3D" id="2.60.120.200">
    <property type="match status" value="2"/>
</dbReference>
<dbReference type="PROSITE" id="PS00022">
    <property type="entry name" value="EGF_1"/>
    <property type="match status" value="3"/>
</dbReference>
<keyword evidence="6 12" id="KW-1133">Transmembrane helix</keyword>
<keyword evidence="17" id="KW-1185">Reference proteome</keyword>
<feature type="domain" description="EGF-like" evidence="14">
    <location>
        <begin position="807"/>
        <end position="842"/>
    </location>
</feature>
<dbReference type="SMART" id="SM00112">
    <property type="entry name" value="CA"/>
    <property type="match status" value="7"/>
</dbReference>
<dbReference type="InterPro" id="IPR001791">
    <property type="entry name" value="Laminin_G"/>
</dbReference>
<dbReference type="InterPro" id="IPR020894">
    <property type="entry name" value="Cadherin_CS"/>
</dbReference>
<name>A0ABU7F162_9TELE</name>
<dbReference type="PROSITE" id="PS50268">
    <property type="entry name" value="CADHERIN_2"/>
    <property type="match status" value="7"/>
</dbReference>
<keyword evidence="8 11" id="KW-1015">Disulfide bond</keyword>
<evidence type="ECO:0000256" key="4">
    <source>
        <dbReference type="ARBA" id="ARBA00022837"/>
    </source>
</evidence>
<keyword evidence="4 10" id="KW-0106">Calcium</keyword>
<evidence type="ECO:0000256" key="11">
    <source>
        <dbReference type="PROSITE-ProRule" id="PRU00076"/>
    </source>
</evidence>
<feature type="domain" description="Cadherin" evidence="15">
    <location>
        <begin position="625"/>
        <end position="728"/>
    </location>
</feature>
<dbReference type="InterPro" id="IPR001881">
    <property type="entry name" value="EGF-like_Ca-bd_dom"/>
</dbReference>
<comment type="caution">
    <text evidence="11">Lacks conserved residue(s) required for the propagation of feature annotation.</text>
</comment>
<feature type="domain" description="EGF-like" evidence="14">
    <location>
        <begin position="769"/>
        <end position="805"/>
    </location>
</feature>
<dbReference type="SMART" id="SM00179">
    <property type="entry name" value="EGF_CA"/>
    <property type="match status" value="3"/>
</dbReference>
<dbReference type="PROSITE" id="PS01186">
    <property type="entry name" value="EGF_2"/>
    <property type="match status" value="2"/>
</dbReference>
<keyword evidence="7 12" id="KW-0472">Membrane</keyword>
<feature type="domain" description="Cadherin" evidence="15">
    <location>
        <begin position="314"/>
        <end position="415"/>
    </location>
</feature>
<dbReference type="CDD" id="cd00110">
    <property type="entry name" value="LamG"/>
    <property type="match status" value="2"/>
</dbReference>
<keyword evidence="11" id="KW-0245">EGF-like domain</keyword>
<comment type="subcellular location">
    <subcellularLocation>
        <location evidence="1">Membrane</location>
    </subcellularLocation>
</comment>
<dbReference type="CDD" id="cd00054">
    <property type="entry name" value="EGF_CA"/>
    <property type="match status" value="3"/>
</dbReference>
<feature type="domain" description="Cadherin" evidence="15">
    <location>
        <begin position="104"/>
        <end position="210"/>
    </location>
</feature>
<feature type="domain" description="Laminin G" evidence="13">
    <location>
        <begin position="843"/>
        <end position="1033"/>
    </location>
</feature>
<dbReference type="PANTHER" id="PTHR24026:SF136">
    <property type="entry name" value="PROTOCADHERIN-23"/>
    <property type="match status" value="1"/>
</dbReference>
<dbReference type="SUPFAM" id="SSF49899">
    <property type="entry name" value="Concanavalin A-like lectins/glucanases"/>
    <property type="match status" value="2"/>
</dbReference>
<dbReference type="PANTHER" id="PTHR24026">
    <property type="entry name" value="FAT ATYPICAL CADHERIN-RELATED"/>
    <property type="match status" value="1"/>
</dbReference>
<evidence type="ECO:0000256" key="6">
    <source>
        <dbReference type="ARBA" id="ARBA00022989"/>
    </source>
</evidence>
<accession>A0ABU7F162</accession>
<dbReference type="InterPro" id="IPR000152">
    <property type="entry name" value="EGF-type_Asp/Asn_hydroxyl_site"/>
</dbReference>
<feature type="domain" description="EGF-like" evidence="14">
    <location>
        <begin position="1029"/>
        <end position="1065"/>
    </location>
</feature>
<dbReference type="PROSITE" id="PS50026">
    <property type="entry name" value="EGF_3"/>
    <property type="match status" value="3"/>
</dbReference>
<gene>
    <name evidence="16" type="ORF">CHARACLAT_008233</name>
</gene>
<evidence type="ECO:0000256" key="3">
    <source>
        <dbReference type="ARBA" id="ARBA00022737"/>
    </source>
</evidence>
<evidence type="ECO:0000259" key="13">
    <source>
        <dbReference type="PROSITE" id="PS50025"/>
    </source>
</evidence>
<feature type="domain" description="Cadherin" evidence="15">
    <location>
        <begin position="521"/>
        <end position="624"/>
    </location>
</feature>
<dbReference type="Pfam" id="PF02210">
    <property type="entry name" value="Laminin_G_2"/>
    <property type="match status" value="2"/>
</dbReference>
<feature type="domain" description="Laminin G" evidence="13">
    <location>
        <begin position="1089"/>
        <end position="1262"/>
    </location>
</feature>
<sequence>MAFSKTVYSFQVNEDTVPGTLVGKLEAQLGSPTPITFSVQEDDGESMFLLSPVSGEFLLSRSLDFETQRFYILTVEVQQGDSQVSSVRVYFNVLDVNDNPPVFSQNNFFASLLEDTHVRTCFLSLNVSDKDDGENGEVELMVVSGDEVGMFFIHSSDSLCLIKELDRERQSSYNLTVTVNDCALPASSRFTSTAHVVVVVEDINDNAPFFVSAKHVSIPEDSALHSLIMTVHAEDKDAGSNAKVFYFLSNSFGGTFSIDNTSGEMFLEEMLDREKADTLNITVTATDMGSPQRATTMHLTVHVEDVNDNDPVFSQSNYSLFIKEDVPRGTSLIQTTAQDQDIGSNGQVRYLLTPAGPFMVDTVRGVLSVAGQLDRERDSNYTLILTAADRGDIPRSSTTTISITVLDVNDFTPLFSPETLIIHVKENEEDPSELTCQVSALDEDLGINSQLNYFLHKENSDGLFTVTPSGLFTILHSLDKEKESFYTVIITAVDSGFPPLTGTLTIHITVDDVNDNPPEFSEDVYNTIVSEDSPIGTVFAMISAFDADEGMSGEIRYFMENHDAPFSIEETSGELFTTDFLDRETVALYTLTVIGTDMHPRQPLSSSVLVTVLVGDINDHWPQFLDSPFVAYVPSEFPPGSVVCAVRAIDGDTDMNAELHYSLYGQSSDLFSIDPSSGTVFTSSLLQSMDDIIINVYVEDAGENPKFDITTISISPIFLKESYNFSVFKNVPVGTPLGKVKAIDNDSGPEGSFRCHCQSGFSGSVCSADVDECLKVKCQNGGTCVQTQERFYCQCVPGFEGERCEQLKDHCRSTPCFQGSCINLQTGFICNCPFGVSGVHCEVQSYGFEEMSFVEFPPLDRRTNLIYFEFATVQRDSLLLYNPGTLSSREFFALEILHGAIQLSYDLGSGTVKLQTHKQVADGHFHRVTVRRIGNIGSLLVDNCTDLVNNGFCFSESDGIISERTLDVGNTNMTFGGLRSMELILQHASQIKTHDFVGCIRNIHINGILLRPSLGLATYNVFNRCLRTALSGCNSSPCKNGGVCHDLWSDYVCECKTPFTGRNCGTGISEELVLSFKGGDYIEYVIKERFKRDLMFKGLMHDAKQENTTDQTLITIKFKTKEEGTLLVILGKRGNIMLMVRDRKPLYIFIDTLGHMSEFTLELLVADGLWHILSLLSSGHNTSLSVDDKMVLNITKKNMDFRLISLEKIILGAAPNRQTKLKQSGFNGCVEYLNISGYTLPFSGHSLMVEVWPSSTLPQSSCSSPGVCLSSPCSEENTFMRTCLSECQNRVMCRPATQDRYCICLQNVSDHFCDICISTAHEKCSEMEHKRPLWVIAVVLPLITILVVCMIALLYRFRQRDSKSKNENVPHKTVQGTENANFCFDDNQVLKATLSTSKENPHEQMNVFQPNEKFNSHAFLSRAQLMPPSELEYYEIGSICSAFNSDNNSPKLSWHKNLYSTNRLKNDSSQLGDLRMLLGKFKKDFLGKQKCPPNPQNAATLHKQSLYKLDTEQQRQKTPCYTKEFPQQELLEPTQPLSFEEISKLNGPLEPTFLHQAFLKSGPIESIMTRETSSECETDSTFTCSESDYDQFFMITGKKYRHEQPFRSLCNVRQDGALTNKSLFELTSSSTLQQDSSNDPFAMFKLWEKNVNVPLTFDRYAAVFEDIAGMPMELSHCCDMQSDEEII</sequence>
<protein>
    <submittedName>
        <fullName evidence="16">Uncharacterized protein</fullName>
    </submittedName>
</protein>
<evidence type="ECO:0000259" key="15">
    <source>
        <dbReference type="PROSITE" id="PS50268"/>
    </source>
</evidence>
<feature type="transmembrane region" description="Helical" evidence="12">
    <location>
        <begin position="1333"/>
        <end position="1355"/>
    </location>
</feature>
<feature type="domain" description="Cadherin" evidence="15">
    <location>
        <begin position="210"/>
        <end position="313"/>
    </location>
</feature>
<dbReference type="Gene3D" id="2.10.25.10">
    <property type="entry name" value="Laminin"/>
    <property type="match status" value="3"/>
</dbReference>
<dbReference type="SUPFAM" id="SSF57196">
    <property type="entry name" value="EGF/Laminin"/>
    <property type="match status" value="1"/>
</dbReference>
<dbReference type="SUPFAM" id="SSF49313">
    <property type="entry name" value="Cadherin-like"/>
    <property type="match status" value="8"/>
</dbReference>
<evidence type="ECO:0000256" key="2">
    <source>
        <dbReference type="ARBA" id="ARBA00022692"/>
    </source>
</evidence>
<comment type="caution">
    <text evidence="16">The sequence shown here is derived from an EMBL/GenBank/DDBJ whole genome shotgun (WGS) entry which is preliminary data.</text>
</comment>
<dbReference type="PROSITE" id="PS00232">
    <property type="entry name" value="CADHERIN_1"/>
    <property type="match status" value="3"/>
</dbReference>
<dbReference type="InterPro" id="IPR013320">
    <property type="entry name" value="ConA-like_dom_sf"/>
</dbReference>
<evidence type="ECO:0000256" key="5">
    <source>
        <dbReference type="ARBA" id="ARBA00022889"/>
    </source>
</evidence>
<dbReference type="InterPro" id="IPR015919">
    <property type="entry name" value="Cadherin-like_sf"/>
</dbReference>
<feature type="disulfide bond" evidence="11">
    <location>
        <begin position="795"/>
        <end position="804"/>
    </location>
</feature>
<feature type="disulfide bond" evidence="11">
    <location>
        <begin position="1055"/>
        <end position="1064"/>
    </location>
</feature>
<keyword evidence="9" id="KW-0325">Glycoprotein</keyword>
<dbReference type="SMART" id="SM00181">
    <property type="entry name" value="EGF"/>
    <property type="match status" value="4"/>
</dbReference>
<keyword evidence="3" id="KW-0677">Repeat</keyword>